<dbReference type="WBParaSite" id="ACOC_0000180201-mRNA-1">
    <property type="protein sequence ID" value="ACOC_0000180201-mRNA-1"/>
    <property type="gene ID" value="ACOC_0000180201"/>
</dbReference>
<keyword evidence="1" id="KW-0472">Membrane</keyword>
<evidence type="ECO:0000313" key="2">
    <source>
        <dbReference type="EMBL" id="VDM53388.1"/>
    </source>
</evidence>
<dbReference type="AlphaFoldDB" id="A0A158PEC5"/>
<keyword evidence="1" id="KW-1133">Transmembrane helix</keyword>
<reference evidence="2 3" key="2">
    <citation type="submission" date="2018-11" db="EMBL/GenBank/DDBJ databases">
        <authorList>
            <consortium name="Pathogen Informatics"/>
        </authorList>
    </citation>
    <scope>NUCLEOTIDE SEQUENCE [LARGE SCALE GENOMIC DNA]</scope>
    <source>
        <strain evidence="2 3">Costa Rica</strain>
    </source>
</reference>
<feature type="transmembrane region" description="Helical" evidence="1">
    <location>
        <begin position="35"/>
        <end position="62"/>
    </location>
</feature>
<organism evidence="4">
    <name type="scientific">Angiostrongylus costaricensis</name>
    <name type="common">Nematode worm</name>
    <dbReference type="NCBI Taxonomy" id="334426"/>
    <lineage>
        <taxon>Eukaryota</taxon>
        <taxon>Metazoa</taxon>
        <taxon>Ecdysozoa</taxon>
        <taxon>Nematoda</taxon>
        <taxon>Chromadorea</taxon>
        <taxon>Rhabditida</taxon>
        <taxon>Rhabditina</taxon>
        <taxon>Rhabditomorpha</taxon>
        <taxon>Strongyloidea</taxon>
        <taxon>Metastrongylidae</taxon>
        <taxon>Angiostrongylus</taxon>
    </lineage>
</organism>
<evidence type="ECO:0000256" key="1">
    <source>
        <dbReference type="SAM" id="Phobius"/>
    </source>
</evidence>
<dbReference type="Proteomes" id="UP000267027">
    <property type="component" value="Unassembled WGS sequence"/>
</dbReference>
<dbReference type="EMBL" id="UYYA01000296">
    <property type="protein sequence ID" value="VDM53388.1"/>
    <property type="molecule type" value="Genomic_DNA"/>
</dbReference>
<sequence length="114" mass="13353">MLYLKFRKAIFLLLIPTIVTATTVAAIVARRHHLVWPLIATSLFHVVLACYSLLIFSFYFFFKPLYIIMVLNWAFDSECLKIVSFLRAGEHICFLLFKCLLCLQRLGLKDYNMQ</sequence>
<dbReference type="OrthoDB" id="5836817at2759"/>
<keyword evidence="3" id="KW-1185">Reference proteome</keyword>
<protein>
    <submittedName>
        <fullName evidence="4">Serpentine receptor class gamma</fullName>
    </submittedName>
</protein>
<evidence type="ECO:0000313" key="3">
    <source>
        <dbReference type="Proteomes" id="UP000267027"/>
    </source>
</evidence>
<gene>
    <name evidence="2" type="ORF">ACOC_LOCUS1803</name>
</gene>
<accession>A0A158PEC5</accession>
<keyword evidence="1" id="KW-0812">Transmembrane</keyword>
<proteinExistence type="predicted"/>
<name>A0A158PEC5_ANGCS</name>
<reference evidence="4" key="1">
    <citation type="submission" date="2016-04" db="UniProtKB">
        <authorList>
            <consortium name="WormBaseParasite"/>
        </authorList>
    </citation>
    <scope>IDENTIFICATION</scope>
</reference>
<evidence type="ECO:0000313" key="4">
    <source>
        <dbReference type="WBParaSite" id="ACOC_0000180201-mRNA-1"/>
    </source>
</evidence>